<name>D0WA52_NEILA</name>
<gene>
    <name evidence="1" type="ORF">NEILACOT_04421</name>
</gene>
<sequence>MSAQGFRRRFKWGTIVPTVFRRPFDAKGRLKLPKPPQSGG</sequence>
<dbReference type="AlphaFoldDB" id="D0WA52"/>
<reference evidence="1 2" key="1">
    <citation type="submission" date="2009-10" db="EMBL/GenBank/DDBJ databases">
        <authorList>
            <person name="Weinstock G."/>
            <person name="Sodergren E."/>
            <person name="Clifton S."/>
            <person name="Fulton L."/>
            <person name="Fulton B."/>
            <person name="Courtney L."/>
            <person name="Fronick C."/>
            <person name="Harrison M."/>
            <person name="Strong C."/>
            <person name="Farmer C."/>
            <person name="Delahaunty K."/>
            <person name="Markovic C."/>
            <person name="Hall O."/>
            <person name="Minx P."/>
            <person name="Tomlinson C."/>
            <person name="Mitreva M."/>
            <person name="Nelson J."/>
            <person name="Hou S."/>
            <person name="Wollam A."/>
            <person name="Pepin K.H."/>
            <person name="Johnson M."/>
            <person name="Bhonagiri V."/>
            <person name="Nash W.E."/>
            <person name="Warren W."/>
            <person name="Chinwalla A."/>
            <person name="Mardis E.R."/>
            <person name="Wilson R.K."/>
        </authorList>
    </citation>
    <scope>NUCLEOTIDE SEQUENCE [LARGE SCALE GENOMIC DNA]</scope>
    <source>
        <strain evidence="1 2">ATCC 23970</strain>
    </source>
</reference>
<evidence type="ECO:0000313" key="2">
    <source>
        <dbReference type="Proteomes" id="UP000003843"/>
    </source>
</evidence>
<evidence type="ECO:0000313" key="1">
    <source>
        <dbReference type="EMBL" id="EEZ75575.1"/>
    </source>
</evidence>
<comment type="caution">
    <text evidence="1">The sequence shown here is derived from an EMBL/GenBank/DDBJ whole genome shotgun (WGS) entry which is preliminary data.</text>
</comment>
<dbReference type="Proteomes" id="UP000003843">
    <property type="component" value="Unassembled WGS sequence"/>
</dbReference>
<organism evidence="1 2">
    <name type="scientific">Neisseria lactamica ATCC 23970</name>
    <dbReference type="NCBI Taxonomy" id="546265"/>
    <lineage>
        <taxon>Bacteria</taxon>
        <taxon>Pseudomonadati</taxon>
        <taxon>Pseudomonadota</taxon>
        <taxon>Betaproteobacteria</taxon>
        <taxon>Neisseriales</taxon>
        <taxon>Neisseriaceae</taxon>
        <taxon>Neisseria</taxon>
    </lineage>
</organism>
<dbReference type="EMBL" id="ACEQ02000015">
    <property type="protein sequence ID" value="EEZ75575.1"/>
    <property type="molecule type" value="Genomic_DNA"/>
</dbReference>
<accession>D0WA52</accession>
<proteinExistence type="predicted"/>
<protein>
    <submittedName>
        <fullName evidence="1">Uncharacterized protein</fullName>
    </submittedName>
</protein>